<dbReference type="InterPro" id="IPR011501">
    <property type="entry name" value="Noc3_N"/>
</dbReference>
<dbReference type="GO" id="GO:0006270">
    <property type="term" value="P:DNA replication initiation"/>
    <property type="evidence" value="ECO:0007669"/>
    <property type="project" value="TreeGrafter"/>
</dbReference>
<evidence type="ECO:0000256" key="2">
    <source>
        <dbReference type="ARBA" id="ARBA00007797"/>
    </source>
</evidence>
<evidence type="ECO:0000256" key="3">
    <source>
        <dbReference type="ARBA" id="ARBA00023054"/>
    </source>
</evidence>
<reference evidence="9 10" key="1">
    <citation type="journal article" date="2014" name="BMC Genomics">
        <title>Adaptive genomic structural variation in the grape powdery mildew pathogen, Erysiphe necator.</title>
        <authorList>
            <person name="Jones L."/>
            <person name="Riaz S."/>
            <person name="Morales-Cruz A."/>
            <person name="Amrine K.C."/>
            <person name="McGuire B."/>
            <person name="Gubler W.D."/>
            <person name="Walker M.A."/>
            <person name="Cantu D."/>
        </authorList>
    </citation>
    <scope>NUCLEOTIDE SEQUENCE [LARGE SCALE GENOMIC DNA]</scope>
    <source>
        <strain evidence="10">c</strain>
    </source>
</reference>
<evidence type="ECO:0000256" key="1">
    <source>
        <dbReference type="ARBA" id="ARBA00004604"/>
    </source>
</evidence>
<evidence type="ECO:0000259" key="7">
    <source>
        <dbReference type="Pfam" id="PF03914"/>
    </source>
</evidence>
<dbReference type="GO" id="GO:0042254">
    <property type="term" value="P:ribosome biogenesis"/>
    <property type="evidence" value="ECO:0007669"/>
    <property type="project" value="UniProtKB-KW"/>
</dbReference>
<dbReference type="EMBL" id="JNVN01002531">
    <property type="protein sequence ID" value="KHJ31859.1"/>
    <property type="molecule type" value="Genomic_DNA"/>
</dbReference>
<evidence type="ECO:0000313" key="9">
    <source>
        <dbReference type="EMBL" id="KHJ31859.1"/>
    </source>
</evidence>
<feature type="domain" description="Nucleolar complex-associated protein 3 N-terminal" evidence="8">
    <location>
        <begin position="122"/>
        <end position="213"/>
    </location>
</feature>
<feature type="domain" description="CCAAT-binding factor" evidence="7">
    <location>
        <begin position="475"/>
        <end position="662"/>
    </location>
</feature>
<comment type="function">
    <text evidence="5">Required for synthesis of 60S ribosomal subunits and the transport of pre-ribosomes from the nucleoplasm to the cytoplasm.</text>
</comment>
<evidence type="ECO:0000259" key="8">
    <source>
        <dbReference type="Pfam" id="PF07540"/>
    </source>
</evidence>
<evidence type="ECO:0000256" key="4">
    <source>
        <dbReference type="ARBA" id="ARBA00023242"/>
    </source>
</evidence>
<organism evidence="9 10">
    <name type="scientific">Uncinula necator</name>
    <name type="common">Grape powdery mildew</name>
    <dbReference type="NCBI Taxonomy" id="52586"/>
    <lineage>
        <taxon>Eukaryota</taxon>
        <taxon>Fungi</taxon>
        <taxon>Dikarya</taxon>
        <taxon>Ascomycota</taxon>
        <taxon>Pezizomycotina</taxon>
        <taxon>Leotiomycetes</taxon>
        <taxon>Erysiphales</taxon>
        <taxon>Erysiphaceae</taxon>
        <taxon>Erysiphe</taxon>
    </lineage>
</organism>
<dbReference type="InterPro" id="IPR005612">
    <property type="entry name" value="CCAAT-binding_factor"/>
</dbReference>
<dbReference type="Proteomes" id="UP000030854">
    <property type="component" value="Unassembled WGS sequence"/>
</dbReference>
<evidence type="ECO:0000256" key="5">
    <source>
        <dbReference type="PIRNR" id="PIRNR028977"/>
    </source>
</evidence>
<dbReference type="PANTHER" id="PTHR14428">
    <property type="entry name" value="NUCLEOLAR COMPLEX PROTEIN 3"/>
    <property type="match status" value="1"/>
</dbReference>
<keyword evidence="3 6" id="KW-0175">Coiled coil</keyword>
<feature type="coiled-coil region" evidence="6">
    <location>
        <begin position="365"/>
        <end position="392"/>
    </location>
</feature>
<protein>
    <recommendedName>
        <fullName evidence="5">Nucleolar complex-associated protein 3</fullName>
    </recommendedName>
</protein>
<comment type="similarity">
    <text evidence="2 5">Belongs to the CBF/MAK21 family.</text>
</comment>
<dbReference type="Pfam" id="PF07540">
    <property type="entry name" value="NOC3p"/>
    <property type="match status" value="1"/>
</dbReference>
<comment type="subcellular location">
    <subcellularLocation>
        <location evidence="1 5">Nucleus</location>
        <location evidence="1 5">Nucleolus</location>
    </subcellularLocation>
</comment>
<comment type="caution">
    <text evidence="9">The sequence shown here is derived from an EMBL/GenBank/DDBJ whole genome shotgun (WGS) entry which is preliminary data.</text>
</comment>
<keyword evidence="5" id="KW-0690">Ribosome biogenesis</keyword>
<dbReference type="Pfam" id="PF03914">
    <property type="entry name" value="CBF"/>
    <property type="match status" value="1"/>
</dbReference>
<keyword evidence="4" id="KW-0539">Nucleus</keyword>
<sequence>MKPLPVLKKRKISTSTQNLNNSSSPNFDVISSDDTTFLSQAAQWNLEQDYETRPRKNRKIGIENSRLPIKTAEGVILLNVSDADIRKIESDSESSKTSDTKLTEKLISAEPTKITRKQILEATEDLAKTALLLRDNDPEDNVDAFKRLAQLGQTTHYEVKRLALMTQLTIYKDLIPGYRIRAISKEDQSVKVSKEVKKLRTYEQGLVTGYQKYVLELSKLANLERKNILKRNSPSLASIAITCACTLLISVPHFNFRGELIRILVNVLSSRLIDPDFIKCRETIEKLFREDEDGGPSLDVVISLSKMMKARRFRVDESIINLFLHLRILNEFSYKGSFNHVDKDTKKLSYTKKSRDKKVFRTKKERKLLKELKSVEQELKVADAVISSEEKEKLQAETLKQVFSTYFRILKVKPSNLMGAVLEGLACYAHLINQDFFGDLLEALKDLIKSNLEIDTESISSENVGESQNKVREVLLCIITAFVLLEGQEAAKAKTTLNLDLSFFITHLYKILYALSVDTSIELNAISQYISQEKESLLSKSTSGKINYQTTAVLLLRSVSSILTPPLAAQAVPPTRIAAFVKQLLTSCTHLPEKSCIAMTTLIRKVTKLHGKKIASLWNTEERRGDGVFDPLNCEVEGSNAFATTIWEGELLKKHFSPAVRDEVKLIEKNINEIK</sequence>
<dbReference type="GO" id="GO:0003682">
    <property type="term" value="F:chromatin binding"/>
    <property type="evidence" value="ECO:0007669"/>
    <property type="project" value="TreeGrafter"/>
</dbReference>
<evidence type="ECO:0000256" key="6">
    <source>
        <dbReference type="SAM" id="Coils"/>
    </source>
</evidence>
<dbReference type="InterPro" id="IPR016903">
    <property type="entry name" value="Nucleolar_cplx-assoc_3"/>
</dbReference>
<dbReference type="GO" id="GO:0005730">
    <property type="term" value="C:nucleolus"/>
    <property type="evidence" value="ECO:0007669"/>
    <property type="project" value="UniProtKB-SubCell"/>
</dbReference>
<dbReference type="OMA" id="FGNMANF"/>
<dbReference type="PIRSF" id="PIRSF028977">
    <property type="entry name" value="Nucleolar_complex_p3"/>
    <property type="match status" value="1"/>
</dbReference>
<name>A0A0B1P5D8_UNCNE</name>
<dbReference type="AlphaFoldDB" id="A0A0B1P5D8"/>
<keyword evidence="10" id="KW-1185">Reference proteome</keyword>
<dbReference type="STRING" id="52586.A0A0B1P5D8"/>
<dbReference type="HOGENOM" id="CLU_012441_3_0_1"/>
<gene>
    <name evidence="9" type="ORF">EV44_g1046</name>
</gene>
<dbReference type="PANTHER" id="PTHR14428:SF5">
    <property type="entry name" value="NUCLEOLAR COMPLEX PROTEIN 3 HOMOLOG"/>
    <property type="match status" value="1"/>
</dbReference>
<evidence type="ECO:0000313" key="10">
    <source>
        <dbReference type="Proteomes" id="UP000030854"/>
    </source>
</evidence>
<accession>A0A0B1P5D8</accession>
<proteinExistence type="inferred from homology"/>